<feature type="non-terminal residue" evidence="1">
    <location>
        <position position="170"/>
    </location>
</feature>
<dbReference type="GO" id="GO:0016301">
    <property type="term" value="F:kinase activity"/>
    <property type="evidence" value="ECO:0007669"/>
    <property type="project" value="UniProtKB-KW"/>
</dbReference>
<comment type="caution">
    <text evidence="1">The sequence shown here is derived from an EMBL/GenBank/DDBJ whole genome shotgun (WGS) entry which is preliminary data.</text>
</comment>
<dbReference type="AlphaFoldDB" id="A0A699JEN5"/>
<protein>
    <submittedName>
        <fullName evidence="1">Hybrid signal transduction histidine kinase M</fullName>
    </submittedName>
</protein>
<gene>
    <name evidence="1" type="ORF">Tci_604021</name>
</gene>
<accession>A0A699JEN5</accession>
<evidence type="ECO:0000313" key="1">
    <source>
        <dbReference type="EMBL" id="GFA32049.1"/>
    </source>
</evidence>
<reference evidence="1" key="1">
    <citation type="journal article" date="2019" name="Sci. Rep.">
        <title>Draft genome of Tanacetum cinerariifolium, the natural source of mosquito coil.</title>
        <authorList>
            <person name="Yamashiro T."/>
            <person name="Shiraishi A."/>
            <person name="Satake H."/>
            <person name="Nakayama K."/>
        </authorList>
    </citation>
    <scope>NUCLEOTIDE SEQUENCE</scope>
</reference>
<keyword evidence="1" id="KW-0808">Transferase</keyword>
<organism evidence="1">
    <name type="scientific">Tanacetum cinerariifolium</name>
    <name type="common">Dalmatian daisy</name>
    <name type="synonym">Chrysanthemum cinerariifolium</name>
    <dbReference type="NCBI Taxonomy" id="118510"/>
    <lineage>
        <taxon>Eukaryota</taxon>
        <taxon>Viridiplantae</taxon>
        <taxon>Streptophyta</taxon>
        <taxon>Embryophyta</taxon>
        <taxon>Tracheophyta</taxon>
        <taxon>Spermatophyta</taxon>
        <taxon>Magnoliopsida</taxon>
        <taxon>eudicotyledons</taxon>
        <taxon>Gunneridae</taxon>
        <taxon>Pentapetalae</taxon>
        <taxon>asterids</taxon>
        <taxon>campanulids</taxon>
        <taxon>Asterales</taxon>
        <taxon>Asteraceae</taxon>
        <taxon>Asteroideae</taxon>
        <taxon>Anthemideae</taxon>
        <taxon>Anthemidinae</taxon>
        <taxon>Tanacetum</taxon>
    </lineage>
</organism>
<name>A0A699JEN5_TANCI</name>
<keyword evidence="1" id="KW-0418">Kinase</keyword>
<dbReference type="EMBL" id="BKCJ010404056">
    <property type="protein sequence ID" value="GFA32049.1"/>
    <property type="molecule type" value="Genomic_DNA"/>
</dbReference>
<sequence>MVIFVVNGLDSRFATLAKIIHHREPLPTFETVRNMLLLKESSFNDDSTSTTFEISSSSPSIRMVSSSSNAKGDLYPVTKSSNLPVALPVPPIGTNVSVTPRMKGFVLLLLVILFLKIKRSLHMFAMLVSLSDLWTSPIVNSSGFKYYVFFLDHFSHYVWIYPLKHKFDML</sequence>
<proteinExistence type="predicted"/>